<dbReference type="Pfam" id="PF02181">
    <property type="entry name" value="FH2"/>
    <property type="match status" value="1"/>
</dbReference>
<dbReference type="InterPro" id="IPR042201">
    <property type="entry name" value="FH2_Formin_sf"/>
</dbReference>
<keyword evidence="3" id="KW-0175">Coiled coil</keyword>
<dbReference type="GO" id="GO:0051015">
    <property type="term" value="F:actin filament binding"/>
    <property type="evidence" value="ECO:0007669"/>
    <property type="project" value="InterPro"/>
</dbReference>
<dbReference type="InterPro" id="IPR027643">
    <property type="entry name" value="Formin-like_plant"/>
</dbReference>
<dbReference type="GO" id="GO:0045010">
    <property type="term" value="P:actin nucleation"/>
    <property type="evidence" value="ECO:0007669"/>
    <property type="project" value="InterPro"/>
</dbReference>
<name>A0A8T2T6I3_CERRI</name>
<comment type="similarity">
    <text evidence="1">Belongs to the formin-like family. Class-I subfamily.</text>
</comment>
<evidence type="ECO:0000256" key="2">
    <source>
        <dbReference type="RuleBase" id="RU361260"/>
    </source>
</evidence>
<evidence type="ECO:0000313" key="5">
    <source>
        <dbReference type="EMBL" id="KAH7404790.1"/>
    </source>
</evidence>
<dbReference type="SUPFAM" id="SSF101447">
    <property type="entry name" value="Formin homology 2 domain (FH2 domain)"/>
    <property type="match status" value="1"/>
</dbReference>
<organism evidence="5 6">
    <name type="scientific">Ceratopteris richardii</name>
    <name type="common">Triangle waterfern</name>
    <dbReference type="NCBI Taxonomy" id="49495"/>
    <lineage>
        <taxon>Eukaryota</taxon>
        <taxon>Viridiplantae</taxon>
        <taxon>Streptophyta</taxon>
        <taxon>Embryophyta</taxon>
        <taxon>Tracheophyta</taxon>
        <taxon>Polypodiopsida</taxon>
        <taxon>Polypodiidae</taxon>
        <taxon>Polypodiales</taxon>
        <taxon>Pteridineae</taxon>
        <taxon>Pteridaceae</taxon>
        <taxon>Parkerioideae</taxon>
        <taxon>Ceratopteris</taxon>
    </lineage>
</organism>
<dbReference type="OMA" id="ACKDITR"/>
<dbReference type="InterPro" id="IPR015425">
    <property type="entry name" value="FH2_Formin"/>
</dbReference>
<evidence type="ECO:0000256" key="1">
    <source>
        <dbReference type="ARBA" id="ARBA00025793"/>
    </source>
</evidence>
<dbReference type="PANTHER" id="PTHR23213">
    <property type="entry name" value="FORMIN-RELATED"/>
    <property type="match status" value="1"/>
</dbReference>
<dbReference type="PANTHER" id="PTHR23213:SF368">
    <property type="entry name" value="HISTONE H3-K79 METHYLTRANSFERASE"/>
    <property type="match status" value="1"/>
</dbReference>
<keyword evidence="6" id="KW-1185">Reference proteome</keyword>
<evidence type="ECO:0000256" key="3">
    <source>
        <dbReference type="SAM" id="Coils"/>
    </source>
</evidence>
<dbReference type="Gene3D" id="1.20.58.2220">
    <property type="entry name" value="Formin, FH2 domain"/>
    <property type="match status" value="1"/>
</dbReference>
<dbReference type="EMBL" id="CM035420">
    <property type="protein sequence ID" value="KAH7404790.1"/>
    <property type="molecule type" value="Genomic_DNA"/>
</dbReference>
<dbReference type="Proteomes" id="UP000825935">
    <property type="component" value="Chromosome 15"/>
</dbReference>
<dbReference type="OrthoDB" id="1668162at2759"/>
<feature type="domain" description="FH2" evidence="4">
    <location>
        <begin position="1"/>
        <end position="309"/>
    </location>
</feature>
<proteinExistence type="inferred from homology"/>
<gene>
    <name evidence="5" type="ORF">KP509_15G042800</name>
</gene>
<dbReference type="PROSITE" id="PS51444">
    <property type="entry name" value="FH2"/>
    <property type="match status" value="1"/>
</dbReference>
<evidence type="ECO:0000259" key="4">
    <source>
        <dbReference type="PROSITE" id="PS51444"/>
    </source>
</evidence>
<sequence length="309" mass="35014">MTPTQEEKNLLLEFSGDISDLDPAERFLKSILDIPNAFERFQAMQFRGCFNDNLTPIQEQLKILESGCAEVRENRLFLKILEAVLKMGNRMNKGTHRGEAEAFKLDALLRLSDVKSSDGKTTLLHFVTEQILKSEGRKIVSRMHDTGGSSSAKLLTSDVQKMENDVKRKGLEVVWQLCTDLQSVKNAANVDADSLNQSVQKLGNELRSVKNTLKATFREQIQSSGGSEKQDTFFVSMEAFFSQAEKEVENLEKEVRGVFDRVKQVTAYFHGNAKEAYTLQLFVIVRDFIDMIEKVCKDFARQLKMNLPG</sequence>
<comment type="caution">
    <text evidence="5">The sequence shown here is derived from an EMBL/GenBank/DDBJ whole genome shotgun (WGS) entry which is preliminary data.</text>
</comment>
<dbReference type="AlphaFoldDB" id="A0A8T2T6I3"/>
<accession>A0A8T2T6I3</accession>
<reference evidence="5" key="1">
    <citation type="submission" date="2021-08" db="EMBL/GenBank/DDBJ databases">
        <title>WGS assembly of Ceratopteris richardii.</title>
        <authorList>
            <person name="Marchant D.B."/>
            <person name="Chen G."/>
            <person name="Jenkins J."/>
            <person name="Shu S."/>
            <person name="Leebens-Mack J."/>
            <person name="Grimwood J."/>
            <person name="Schmutz J."/>
            <person name="Soltis P."/>
            <person name="Soltis D."/>
            <person name="Chen Z.-H."/>
        </authorList>
    </citation>
    <scope>NUCLEOTIDE SEQUENCE</scope>
    <source>
        <strain evidence="5">Whitten #5841</strain>
        <tissue evidence="5">Leaf</tissue>
    </source>
</reference>
<protein>
    <recommendedName>
        <fullName evidence="2">Formin-like protein</fullName>
    </recommendedName>
</protein>
<evidence type="ECO:0000313" key="6">
    <source>
        <dbReference type="Proteomes" id="UP000825935"/>
    </source>
</evidence>
<feature type="coiled-coil region" evidence="3">
    <location>
        <begin position="192"/>
        <end position="261"/>
    </location>
</feature>
<dbReference type="SMART" id="SM00498">
    <property type="entry name" value="FH2"/>
    <property type="match status" value="1"/>
</dbReference>